<organism evidence="1 2">
    <name type="scientific">Enterococcus diestrammenae</name>
    <dbReference type="NCBI Taxonomy" id="1155073"/>
    <lineage>
        <taxon>Bacteria</taxon>
        <taxon>Bacillati</taxon>
        <taxon>Bacillota</taxon>
        <taxon>Bacilli</taxon>
        <taxon>Lactobacillales</taxon>
        <taxon>Enterococcaceae</taxon>
        <taxon>Enterococcus</taxon>
    </lineage>
</organism>
<dbReference type="NCBIfam" id="TIGR01563">
    <property type="entry name" value="gp16_SPP1"/>
    <property type="match status" value="1"/>
</dbReference>
<evidence type="ECO:0000313" key="1">
    <source>
        <dbReference type="EMBL" id="MEO1783248.1"/>
    </source>
</evidence>
<sequence>MITRKLNERITFFERTITKDENGDLVETDKDLFSCWCEIAKATTKEFRDRANEKIEEIQKRRNKRTMYIRFRKDIQSEMLLKWRDAEYKVIDLEEDWKSKDMLMVTVEAIE</sequence>
<name>A0ABV0F8I0_9ENTE</name>
<accession>A0ABV0F8I0</accession>
<dbReference type="InterPro" id="IPR038666">
    <property type="entry name" value="SSP1_head-tail_sf"/>
</dbReference>
<dbReference type="InterPro" id="IPR008767">
    <property type="entry name" value="Phage_SPP1_head-tail_adaptor"/>
</dbReference>
<keyword evidence="2" id="KW-1185">Reference proteome</keyword>
<dbReference type="RefSeq" id="WP_161869669.1">
    <property type="nucleotide sequence ID" value="NZ_MAEI02000001.1"/>
</dbReference>
<comment type="caution">
    <text evidence="1">The sequence shown here is derived from an EMBL/GenBank/DDBJ whole genome shotgun (WGS) entry which is preliminary data.</text>
</comment>
<dbReference type="Gene3D" id="2.40.10.270">
    <property type="entry name" value="Bacteriophage SPP1 head-tail adaptor protein"/>
    <property type="match status" value="1"/>
</dbReference>
<gene>
    <name evidence="1" type="ORF">BAU18_002867</name>
</gene>
<reference evidence="1 2" key="2">
    <citation type="submission" date="2024-02" db="EMBL/GenBank/DDBJ databases">
        <title>The Genome Sequence of Enterococcus diestrammenae JM9A.</title>
        <authorList>
            <person name="Earl A."/>
            <person name="Manson A."/>
            <person name="Gilmore M."/>
            <person name="Sanders J."/>
            <person name="Shea T."/>
            <person name="Howe W."/>
            <person name="Livny J."/>
            <person name="Cuomo C."/>
            <person name="Neafsey D."/>
            <person name="Birren B."/>
        </authorList>
    </citation>
    <scope>NUCLEOTIDE SEQUENCE [LARGE SCALE GENOMIC DNA]</scope>
    <source>
        <strain evidence="1 2">JM9A</strain>
    </source>
</reference>
<reference evidence="2" key="1">
    <citation type="submission" date="2016-06" db="EMBL/GenBank/DDBJ databases">
        <title>Four novel species of enterococci isolated from chicken manure.</title>
        <authorList>
            <person name="Van Tyne D."/>
        </authorList>
    </citation>
    <scope>NUCLEOTIDE SEQUENCE [LARGE SCALE GENOMIC DNA]</scope>
    <source>
        <strain evidence="2">JM9A</strain>
    </source>
</reference>
<evidence type="ECO:0000313" key="2">
    <source>
        <dbReference type="Proteomes" id="UP001429357"/>
    </source>
</evidence>
<evidence type="ECO:0008006" key="3">
    <source>
        <dbReference type="Google" id="ProtNLM"/>
    </source>
</evidence>
<dbReference type="Pfam" id="PF05521">
    <property type="entry name" value="Phage_HCP"/>
    <property type="match status" value="1"/>
</dbReference>
<protein>
    <recommendedName>
        <fullName evidence="3">Head-tail adaptor protein</fullName>
    </recommendedName>
</protein>
<dbReference type="Proteomes" id="UP001429357">
    <property type="component" value="Unassembled WGS sequence"/>
</dbReference>
<dbReference type="EMBL" id="MAEI02000001">
    <property type="protein sequence ID" value="MEO1783248.1"/>
    <property type="molecule type" value="Genomic_DNA"/>
</dbReference>
<proteinExistence type="predicted"/>